<sequence>MTSSVLWIRLYVLVRKEKKKPFLSRITEKICHNFGTYSFDEIIGK</sequence>
<name>A0A563W4S9_9CYAN</name>
<dbReference type="EMBL" id="CAACVJ010000693">
    <property type="protein sequence ID" value="VEP18650.1"/>
    <property type="molecule type" value="Genomic_DNA"/>
</dbReference>
<dbReference type="AlphaFoldDB" id="A0A563W4S9"/>
<gene>
    <name evidence="1" type="ORF">H1P_850007</name>
</gene>
<evidence type="ECO:0000313" key="2">
    <source>
        <dbReference type="Proteomes" id="UP000320055"/>
    </source>
</evidence>
<protein>
    <submittedName>
        <fullName evidence="1">Uncharacterized protein</fullName>
    </submittedName>
</protein>
<reference evidence="1 2" key="1">
    <citation type="submission" date="2019-01" db="EMBL/GenBank/DDBJ databases">
        <authorList>
            <person name="Brito A."/>
        </authorList>
    </citation>
    <scope>NUCLEOTIDE SEQUENCE [LARGE SCALE GENOMIC DNA]</scope>
    <source>
        <strain evidence="1">1</strain>
    </source>
</reference>
<proteinExistence type="predicted"/>
<evidence type="ECO:0000313" key="1">
    <source>
        <dbReference type="EMBL" id="VEP18650.1"/>
    </source>
</evidence>
<organism evidence="1 2">
    <name type="scientific">Hyella patelloides LEGE 07179</name>
    <dbReference type="NCBI Taxonomy" id="945734"/>
    <lineage>
        <taxon>Bacteria</taxon>
        <taxon>Bacillati</taxon>
        <taxon>Cyanobacteriota</taxon>
        <taxon>Cyanophyceae</taxon>
        <taxon>Pleurocapsales</taxon>
        <taxon>Hyellaceae</taxon>
        <taxon>Hyella</taxon>
    </lineage>
</organism>
<accession>A0A563W4S9</accession>
<dbReference type="Proteomes" id="UP000320055">
    <property type="component" value="Unassembled WGS sequence"/>
</dbReference>
<keyword evidence="2" id="KW-1185">Reference proteome</keyword>